<name>A0A229VW93_9BIFI</name>
<comment type="caution">
    <text evidence="2">The sequence shown here is derived from an EMBL/GenBank/DDBJ whole genome shotgun (WGS) entry which is preliminary data.</text>
</comment>
<evidence type="ECO:0000256" key="1">
    <source>
        <dbReference type="SAM" id="MobiDB-lite"/>
    </source>
</evidence>
<evidence type="ECO:0000313" key="2">
    <source>
        <dbReference type="EMBL" id="OXM99882.1"/>
    </source>
</evidence>
<organism evidence="2 3">
    <name type="scientific">Bifidobacterium vansinderenii</name>
    <dbReference type="NCBI Taxonomy" id="1984871"/>
    <lineage>
        <taxon>Bacteria</taxon>
        <taxon>Bacillati</taxon>
        <taxon>Actinomycetota</taxon>
        <taxon>Actinomycetes</taxon>
        <taxon>Bifidobacteriales</taxon>
        <taxon>Bifidobacteriaceae</taxon>
        <taxon>Bifidobacterium</taxon>
    </lineage>
</organism>
<dbReference type="AlphaFoldDB" id="A0A229VW93"/>
<protein>
    <submittedName>
        <fullName evidence="2">Uncharacterized protein</fullName>
    </submittedName>
</protein>
<evidence type="ECO:0000313" key="3">
    <source>
        <dbReference type="Proteomes" id="UP000215433"/>
    </source>
</evidence>
<reference evidence="2 3" key="1">
    <citation type="submission" date="2017-05" db="EMBL/GenBank/DDBJ databases">
        <title>Bifidobacterium vansinderenii sp. nov.</title>
        <authorList>
            <person name="Lugli G.A."/>
            <person name="Duranti S."/>
            <person name="Mangifesta M."/>
        </authorList>
    </citation>
    <scope>NUCLEOTIDE SEQUENCE [LARGE SCALE GENOMIC DNA]</scope>
    <source>
        <strain evidence="2 3">Tam10B</strain>
    </source>
</reference>
<proteinExistence type="predicted"/>
<keyword evidence="3" id="KW-1185">Reference proteome</keyword>
<gene>
    <name evidence="2" type="ORF">Tam10B_1845</name>
</gene>
<dbReference type="EMBL" id="NEWD01000027">
    <property type="protein sequence ID" value="OXM99882.1"/>
    <property type="molecule type" value="Genomic_DNA"/>
</dbReference>
<feature type="region of interest" description="Disordered" evidence="1">
    <location>
        <begin position="16"/>
        <end position="61"/>
    </location>
</feature>
<dbReference type="Proteomes" id="UP000215433">
    <property type="component" value="Unassembled WGS sequence"/>
</dbReference>
<feature type="compositionally biased region" description="Basic residues" evidence="1">
    <location>
        <begin position="48"/>
        <end position="61"/>
    </location>
</feature>
<accession>A0A229VW93</accession>
<sequence>MREYSYNGSTFLFDADHVPAGAVEVNRPVPVETADDSEPDIPSDKPAHTRSRRVRNKAARS</sequence>